<proteinExistence type="predicted"/>
<dbReference type="EMBL" id="CADCUS010000413">
    <property type="protein sequence ID" value="CAA9423974.1"/>
    <property type="molecule type" value="Genomic_DNA"/>
</dbReference>
<dbReference type="AlphaFoldDB" id="A0A6J4PZE7"/>
<feature type="non-terminal residue" evidence="2">
    <location>
        <position position="1"/>
    </location>
</feature>
<keyword evidence="1" id="KW-0472">Membrane</keyword>
<accession>A0A6J4PZE7</accession>
<keyword evidence="1" id="KW-0812">Transmembrane</keyword>
<protein>
    <submittedName>
        <fullName evidence="2">Uncharacterized protein</fullName>
    </submittedName>
</protein>
<name>A0A6J4PZE7_9PSEU</name>
<gene>
    <name evidence="2" type="ORF">AVDCRST_MAG66-2901</name>
</gene>
<organism evidence="2">
    <name type="scientific">uncultured Pseudonocardia sp</name>
    <dbReference type="NCBI Taxonomy" id="211455"/>
    <lineage>
        <taxon>Bacteria</taxon>
        <taxon>Bacillati</taxon>
        <taxon>Actinomycetota</taxon>
        <taxon>Actinomycetes</taxon>
        <taxon>Pseudonocardiales</taxon>
        <taxon>Pseudonocardiaceae</taxon>
        <taxon>Pseudonocardia</taxon>
        <taxon>environmental samples</taxon>
    </lineage>
</organism>
<keyword evidence="1" id="KW-1133">Transmembrane helix</keyword>
<evidence type="ECO:0000313" key="2">
    <source>
        <dbReference type="EMBL" id="CAA9423974.1"/>
    </source>
</evidence>
<evidence type="ECO:0000256" key="1">
    <source>
        <dbReference type="SAM" id="Phobius"/>
    </source>
</evidence>
<feature type="transmembrane region" description="Helical" evidence="1">
    <location>
        <begin position="16"/>
        <end position="35"/>
    </location>
</feature>
<reference evidence="2" key="1">
    <citation type="submission" date="2020-02" db="EMBL/GenBank/DDBJ databases">
        <authorList>
            <person name="Meier V. D."/>
        </authorList>
    </citation>
    <scope>NUCLEOTIDE SEQUENCE</scope>
    <source>
        <strain evidence="2">AVDCRST_MAG66</strain>
    </source>
</reference>
<sequence>HGRSARRPPGDERVRLAVLLAGAAVFVPWALYWGLLVP</sequence>